<dbReference type="PANTHER" id="PTHR46013">
    <property type="entry name" value="VASCULAR CELL ADHESION MOLECULE 1"/>
    <property type="match status" value="1"/>
</dbReference>
<feature type="chain" id="PRO_5017383918" description="Ig-like domain-containing protein" evidence="1">
    <location>
        <begin position="24"/>
        <end position="384"/>
    </location>
</feature>
<evidence type="ECO:0000313" key="3">
    <source>
        <dbReference type="Ensembl" id="ENSAMXP00000032163.1"/>
    </source>
</evidence>
<dbReference type="InParanoid" id="A0A3B1IQB7"/>
<proteinExistence type="predicted"/>
<reference evidence="4" key="1">
    <citation type="submission" date="2013-03" db="EMBL/GenBank/DDBJ databases">
        <authorList>
            <person name="Jeffery W."/>
            <person name="Warren W."/>
            <person name="Wilson R.K."/>
        </authorList>
    </citation>
    <scope>NUCLEOTIDE SEQUENCE</scope>
    <source>
        <strain evidence="4">female</strain>
    </source>
</reference>
<feature type="domain" description="Ig-like" evidence="2">
    <location>
        <begin position="147"/>
        <end position="202"/>
    </location>
</feature>
<dbReference type="PANTHER" id="PTHR46013:SF4">
    <property type="entry name" value="B-CELL RECEPTOR CD22-RELATED"/>
    <property type="match status" value="1"/>
</dbReference>
<dbReference type="SMART" id="SM00408">
    <property type="entry name" value="IGc2"/>
    <property type="match status" value="3"/>
</dbReference>
<dbReference type="Ensembl" id="ENSAMXT00000043845.1">
    <property type="protein sequence ID" value="ENSAMXP00000032163.1"/>
    <property type="gene ID" value="ENSAMXG00000040602.1"/>
</dbReference>
<organism evidence="3 4">
    <name type="scientific">Astyanax mexicanus</name>
    <name type="common">Blind cave fish</name>
    <name type="synonym">Astyanax fasciatus mexicanus</name>
    <dbReference type="NCBI Taxonomy" id="7994"/>
    <lineage>
        <taxon>Eukaryota</taxon>
        <taxon>Metazoa</taxon>
        <taxon>Chordata</taxon>
        <taxon>Craniata</taxon>
        <taxon>Vertebrata</taxon>
        <taxon>Euteleostomi</taxon>
        <taxon>Actinopterygii</taxon>
        <taxon>Neopterygii</taxon>
        <taxon>Teleostei</taxon>
        <taxon>Ostariophysi</taxon>
        <taxon>Characiformes</taxon>
        <taxon>Characoidei</taxon>
        <taxon>Acestrorhamphidae</taxon>
        <taxon>Acestrorhamphinae</taxon>
        <taxon>Astyanax</taxon>
    </lineage>
</organism>
<dbReference type="FunCoup" id="A0A3B1IQB7">
    <property type="interactions" value="722"/>
</dbReference>
<sequence length="384" mass="42761">MMSLRMSLTVPLLFLIFISGVGAQYGWSVTYSPKSICALKGSTVTMGCTYSYPEGLTVQTAFWTKSLPSARGVEPPDLLDDPEYRDRVQYLGDKQHNCSLSLRDVRENDQSKYYFRFITNKEGEKYQGTDGVYLSVTGLQVEGPERVMEGDKVTLTCKTTCRLTDSPSFTWYRNGAPLSSRTEQLYLQSVSREDAGRYSCAVLDQNLHSPEVTLNVLYLQVEGPEEVMEGDKVTLTCKPSFTLPSPTSFTWYRNGAALSSRTEQLYLQSVSREDAGRYSCAVLDQNLHSPEVTLNVRYPPKSVSVSISPSGKIVEGSSVTLTCSSDGNPPVEYYWFKGKSFVTKGENFTLNKISSVNSEGYKCKSSNKHGEKYSDTVTLNVLCE</sequence>
<keyword evidence="1" id="KW-0732">Signal</keyword>
<reference evidence="4" key="2">
    <citation type="journal article" date="2014" name="Nat. Commun.">
        <title>The cavefish genome reveals candidate genes for eye loss.</title>
        <authorList>
            <person name="McGaugh S.E."/>
            <person name="Gross J.B."/>
            <person name="Aken B."/>
            <person name="Blin M."/>
            <person name="Borowsky R."/>
            <person name="Chalopin D."/>
            <person name="Hinaux H."/>
            <person name="Jeffery W.R."/>
            <person name="Keene A."/>
            <person name="Ma L."/>
            <person name="Minx P."/>
            <person name="Murphy D."/>
            <person name="O'Quin K.E."/>
            <person name="Retaux S."/>
            <person name="Rohner N."/>
            <person name="Searle S.M."/>
            <person name="Stahl B.A."/>
            <person name="Tabin C."/>
            <person name="Volff J.N."/>
            <person name="Yoshizawa M."/>
            <person name="Warren W.C."/>
        </authorList>
    </citation>
    <scope>NUCLEOTIDE SEQUENCE [LARGE SCALE GENOMIC DNA]</scope>
    <source>
        <strain evidence="4">female</strain>
    </source>
</reference>
<reference evidence="3" key="4">
    <citation type="submission" date="2025-09" db="UniProtKB">
        <authorList>
            <consortium name="Ensembl"/>
        </authorList>
    </citation>
    <scope>IDENTIFICATION</scope>
</reference>
<dbReference type="Proteomes" id="UP000018467">
    <property type="component" value="Unassembled WGS sequence"/>
</dbReference>
<name>A0A3B1IQB7_ASTMX</name>
<reference evidence="3" key="3">
    <citation type="submission" date="2025-08" db="UniProtKB">
        <authorList>
            <consortium name="Ensembl"/>
        </authorList>
    </citation>
    <scope>IDENTIFICATION</scope>
</reference>
<protein>
    <recommendedName>
        <fullName evidence="2">Ig-like domain-containing protein</fullName>
    </recommendedName>
</protein>
<feature type="domain" description="Ig-like" evidence="2">
    <location>
        <begin position="210"/>
        <end position="295"/>
    </location>
</feature>
<dbReference type="AlphaFoldDB" id="A0A3B1IQB7"/>
<dbReference type="PROSITE" id="PS50835">
    <property type="entry name" value="IG_LIKE"/>
    <property type="match status" value="3"/>
</dbReference>
<dbReference type="SUPFAM" id="SSF48726">
    <property type="entry name" value="Immunoglobulin"/>
    <property type="match status" value="4"/>
</dbReference>
<dbReference type="Gene3D" id="2.60.40.10">
    <property type="entry name" value="Immunoglobulins"/>
    <property type="match status" value="4"/>
</dbReference>
<evidence type="ECO:0000313" key="4">
    <source>
        <dbReference type="Proteomes" id="UP000018467"/>
    </source>
</evidence>
<dbReference type="Pfam" id="PF13895">
    <property type="entry name" value="Ig_2"/>
    <property type="match status" value="3"/>
</dbReference>
<dbReference type="InterPro" id="IPR003598">
    <property type="entry name" value="Ig_sub2"/>
</dbReference>
<accession>A0A3B1IQB7</accession>
<dbReference type="InterPro" id="IPR036179">
    <property type="entry name" value="Ig-like_dom_sf"/>
</dbReference>
<dbReference type="GeneTree" id="ENSGT01010000222294"/>
<evidence type="ECO:0000256" key="1">
    <source>
        <dbReference type="SAM" id="SignalP"/>
    </source>
</evidence>
<evidence type="ECO:0000259" key="2">
    <source>
        <dbReference type="PROSITE" id="PS50835"/>
    </source>
</evidence>
<dbReference type="Bgee" id="ENSAMXG00000040602">
    <property type="expression patterns" value="Expressed in testis and 1 other cell type or tissue"/>
</dbReference>
<keyword evidence="4" id="KW-1185">Reference proteome</keyword>
<feature type="signal peptide" evidence="1">
    <location>
        <begin position="1"/>
        <end position="23"/>
    </location>
</feature>
<dbReference type="InterPro" id="IPR007110">
    <property type="entry name" value="Ig-like_dom"/>
</dbReference>
<dbReference type="SMART" id="SM00409">
    <property type="entry name" value="IG"/>
    <property type="match status" value="4"/>
</dbReference>
<feature type="domain" description="Ig-like" evidence="2">
    <location>
        <begin position="300"/>
        <end position="378"/>
    </location>
</feature>
<dbReference type="InterPro" id="IPR013783">
    <property type="entry name" value="Ig-like_fold"/>
</dbReference>
<dbReference type="InterPro" id="IPR003599">
    <property type="entry name" value="Ig_sub"/>
</dbReference>